<protein>
    <submittedName>
        <fullName evidence="4">Secretory lipase</fullName>
    </submittedName>
</protein>
<evidence type="ECO:0000313" key="4">
    <source>
        <dbReference type="EMBL" id="QBM90392.1"/>
    </source>
</evidence>
<reference evidence="5" key="1">
    <citation type="submission" date="2019-03" db="EMBL/GenBank/DDBJ databases">
        <title>Snf2 controls pulcherriminic acid biosynthesis and connects pigmentation and antifungal activity of the yeast Metschnikowia pulcherrima.</title>
        <authorList>
            <person name="Gore-Lloyd D."/>
            <person name="Sumann I."/>
            <person name="Brachmann A.O."/>
            <person name="Schneeberger K."/>
            <person name="Ortiz-Merino R.A."/>
            <person name="Moreno-Beltran M."/>
            <person name="Schlaefli M."/>
            <person name="Kirner P."/>
            <person name="Santos Kron A."/>
            <person name="Wolfe K.H."/>
            <person name="Piel J."/>
            <person name="Ahrens C.H."/>
            <person name="Henk D."/>
            <person name="Freimoser F.M."/>
        </authorList>
    </citation>
    <scope>NUCLEOTIDE SEQUENCE [LARGE SCALE GENOMIC DNA]</scope>
    <source>
        <strain evidence="5">APC 1.2</strain>
    </source>
</reference>
<proteinExistence type="predicted"/>
<dbReference type="AlphaFoldDB" id="A0A4P6XS58"/>
<dbReference type="Gene3D" id="3.40.50.1820">
    <property type="entry name" value="alpha/beta hydrolase"/>
    <property type="match status" value="1"/>
</dbReference>
<feature type="signal peptide" evidence="3">
    <location>
        <begin position="1"/>
        <end position="19"/>
    </location>
</feature>
<comment type="catalytic activity">
    <reaction evidence="1">
        <text>a triacylglycerol + H2O = a diacylglycerol + a fatty acid + H(+)</text>
        <dbReference type="Rhea" id="RHEA:12044"/>
        <dbReference type="ChEBI" id="CHEBI:15377"/>
        <dbReference type="ChEBI" id="CHEBI:15378"/>
        <dbReference type="ChEBI" id="CHEBI:17855"/>
        <dbReference type="ChEBI" id="CHEBI:18035"/>
        <dbReference type="ChEBI" id="CHEBI:28868"/>
        <dbReference type="EC" id="3.1.1.3"/>
    </reaction>
    <physiologicalReaction direction="left-to-right" evidence="1">
        <dbReference type="Rhea" id="RHEA:12045"/>
    </physiologicalReaction>
</comment>
<dbReference type="InterPro" id="IPR005152">
    <property type="entry name" value="Lipase_secreted"/>
</dbReference>
<accession>A0A4P6XS58</accession>
<evidence type="ECO:0000313" key="5">
    <source>
        <dbReference type="Proteomes" id="UP000292447"/>
    </source>
</evidence>
<dbReference type="Proteomes" id="UP000292447">
    <property type="component" value="Chromosome V"/>
</dbReference>
<dbReference type="GO" id="GO:0016042">
    <property type="term" value="P:lipid catabolic process"/>
    <property type="evidence" value="ECO:0007669"/>
    <property type="project" value="InterPro"/>
</dbReference>
<feature type="chain" id="PRO_5020196102" evidence="3">
    <location>
        <begin position="20"/>
        <end position="525"/>
    </location>
</feature>
<dbReference type="EMBL" id="CP034460">
    <property type="protein sequence ID" value="QBM90392.1"/>
    <property type="molecule type" value="Genomic_DNA"/>
</dbReference>
<dbReference type="PANTHER" id="PTHR34853">
    <property type="match status" value="1"/>
</dbReference>
<name>A0A4P6XS58_9ASCO</name>
<dbReference type="InterPro" id="IPR029058">
    <property type="entry name" value="AB_hydrolase_fold"/>
</dbReference>
<organism evidence="4 5">
    <name type="scientific">Metschnikowia aff. pulcherrima</name>
    <dbReference type="NCBI Taxonomy" id="2163413"/>
    <lineage>
        <taxon>Eukaryota</taxon>
        <taxon>Fungi</taxon>
        <taxon>Dikarya</taxon>
        <taxon>Ascomycota</taxon>
        <taxon>Saccharomycotina</taxon>
        <taxon>Pichiomycetes</taxon>
        <taxon>Metschnikowiaceae</taxon>
        <taxon>Metschnikowia</taxon>
    </lineage>
</organism>
<feature type="region of interest" description="Disordered" evidence="2">
    <location>
        <begin position="450"/>
        <end position="525"/>
    </location>
</feature>
<keyword evidence="3" id="KW-0732">Signal</keyword>
<evidence type="ECO:0000256" key="2">
    <source>
        <dbReference type="SAM" id="MobiDB-lite"/>
    </source>
</evidence>
<dbReference type="Gene3D" id="1.10.260.130">
    <property type="match status" value="1"/>
</dbReference>
<evidence type="ECO:0000256" key="3">
    <source>
        <dbReference type="SAM" id="SignalP"/>
    </source>
</evidence>
<sequence length="525" mass="57731">MKVLSLLLSFCFLLNLGLAFFANSFKPSKDPFYKAPPDIASYKEGEIIRWRDTPRRIRSLFVPNFRVQSAWQYMVKSTDTHGQPIGIVATLLEPKNADTSKLVAYNYWQDSACVDCAPSYSILFGAGVATVSTQIETIIMDQALARGWYVVATDYEGPNAAFGASVLGGQAVLDAIRGALKSSDKSKLKADAKVAIWGYSGGTIPLSWAGTLQPKYAPELSENLIGVAVGGWATNFTSVIETIDGTMWSGLVGAGVLGITTEYPEIKKDLFNHVGPWHVRRLKKLYDKCLVGTLLAYFQADFFRSRSPIFTEGYAFFKRPEIKTVMDDNTLALDNTRPIPEVPFFVYHGEKDELVPFNNSQRVYDMWCSQGIKSMEFAVSKTSDHTRELLQGMGAALSWLTMRFKGDAPVKGCVRIVRNSNWDYPDANTEANREASASLEKAIQQVIGPFKSGKKDEKAAESSLNAVLDEQAKAAPEEAKADPGEEPLEAPGNPSSDEHEESPESPESPEHTEAEDPTKSGKDTV</sequence>
<evidence type="ECO:0000256" key="1">
    <source>
        <dbReference type="ARBA" id="ARBA00023369"/>
    </source>
</evidence>
<gene>
    <name evidence="4" type="primary">MPUL0E06410</name>
    <name evidence="4" type="ORF">METSCH_E06410</name>
</gene>
<dbReference type="PANTHER" id="PTHR34853:SF1">
    <property type="entry name" value="LIPASE 5"/>
    <property type="match status" value="1"/>
</dbReference>
<feature type="compositionally biased region" description="Basic and acidic residues" evidence="2">
    <location>
        <begin position="508"/>
        <end position="525"/>
    </location>
</feature>
<dbReference type="SUPFAM" id="SSF53474">
    <property type="entry name" value="alpha/beta-Hydrolases"/>
    <property type="match status" value="1"/>
</dbReference>
<feature type="compositionally biased region" description="Basic and acidic residues" evidence="2">
    <location>
        <begin position="470"/>
        <end position="483"/>
    </location>
</feature>
<dbReference type="GO" id="GO:0004806">
    <property type="term" value="F:triacylglycerol lipase activity"/>
    <property type="evidence" value="ECO:0007669"/>
    <property type="project" value="UniProtKB-EC"/>
</dbReference>
<keyword evidence="5" id="KW-1185">Reference proteome</keyword>
<dbReference type="Pfam" id="PF03583">
    <property type="entry name" value="LIP"/>
    <property type="match status" value="1"/>
</dbReference>